<comment type="caution">
    <text evidence="3">The sequence shown here is derived from an EMBL/GenBank/DDBJ whole genome shotgun (WGS) entry which is preliminary data.</text>
</comment>
<gene>
    <name evidence="3" type="ORF">CPELLU_LOCUS9694</name>
</gene>
<dbReference type="PANTHER" id="PTHR46093:SF3">
    <property type="entry name" value="ACYL-COA-BINDING DOMAIN-CONTAINING PROTEIN 4"/>
    <property type="match status" value="1"/>
</dbReference>
<accession>A0A9N9E2Y7</accession>
<keyword evidence="4" id="KW-1185">Reference proteome</keyword>
<evidence type="ECO:0000256" key="1">
    <source>
        <dbReference type="ARBA" id="ARBA00022441"/>
    </source>
</evidence>
<evidence type="ECO:0000256" key="2">
    <source>
        <dbReference type="ARBA" id="ARBA00022737"/>
    </source>
</evidence>
<reference evidence="3" key="1">
    <citation type="submission" date="2021-06" db="EMBL/GenBank/DDBJ databases">
        <authorList>
            <person name="Kallberg Y."/>
            <person name="Tangrot J."/>
            <person name="Rosling A."/>
        </authorList>
    </citation>
    <scope>NUCLEOTIDE SEQUENCE</scope>
    <source>
        <strain evidence="3">FL966</strain>
    </source>
</reference>
<dbReference type="Proteomes" id="UP000789759">
    <property type="component" value="Unassembled WGS sequence"/>
</dbReference>
<dbReference type="AlphaFoldDB" id="A0A9N9E2Y7"/>
<dbReference type="PANTHER" id="PTHR46093">
    <property type="entry name" value="ACYL-COA-BINDING DOMAIN-CONTAINING PROTEIN 5"/>
    <property type="match status" value="1"/>
</dbReference>
<proteinExistence type="predicted"/>
<feature type="non-terminal residue" evidence="3">
    <location>
        <position position="309"/>
    </location>
</feature>
<dbReference type="Gene3D" id="2.120.10.80">
    <property type="entry name" value="Kelch-type beta propeller"/>
    <property type="match status" value="1"/>
</dbReference>
<evidence type="ECO:0000313" key="3">
    <source>
        <dbReference type="EMBL" id="CAG8658711.1"/>
    </source>
</evidence>
<name>A0A9N9E2Y7_9GLOM</name>
<keyword evidence="1" id="KW-0880">Kelch repeat</keyword>
<protein>
    <submittedName>
        <fullName evidence="3">13317_t:CDS:1</fullName>
    </submittedName>
</protein>
<keyword evidence="2" id="KW-0677">Repeat</keyword>
<dbReference type="EMBL" id="CAJVQA010007577">
    <property type="protein sequence ID" value="CAG8658711.1"/>
    <property type="molecule type" value="Genomic_DNA"/>
</dbReference>
<dbReference type="SUPFAM" id="SSF117281">
    <property type="entry name" value="Kelch motif"/>
    <property type="match status" value="1"/>
</dbReference>
<evidence type="ECO:0000313" key="4">
    <source>
        <dbReference type="Proteomes" id="UP000789759"/>
    </source>
</evidence>
<dbReference type="InterPro" id="IPR015915">
    <property type="entry name" value="Kelch-typ_b-propeller"/>
</dbReference>
<organism evidence="3 4">
    <name type="scientific">Cetraspora pellucida</name>
    <dbReference type="NCBI Taxonomy" id="1433469"/>
    <lineage>
        <taxon>Eukaryota</taxon>
        <taxon>Fungi</taxon>
        <taxon>Fungi incertae sedis</taxon>
        <taxon>Mucoromycota</taxon>
        <taxon>Glomeromycotina</taxon>
        <taxon>Glomeromycetes</taxon>
        <taxon>Diversisporales</taxon>
        <taxon>Gigasporaceae</taxon>
        <taxon>Cetraspora</taxon>
    </lineage>
</organism>
<sequence>YGHNAVLVKDKLYFYGGSSVSSSYTFFYLDVSKSFDLINTSSMHWTDLSFVTSISRTYGASVVNDNSIYFFSDGNSLRRVDKFDTLTEQWVTLNFSGNAILASTGISYVQGVISNNTIYFFGGSTQISITQTQHDLILVIGGYPLGRITSLNIKTFVWANITALNDGFIPGLYYHTATLINNYVIIAFGNYDTYNPYYPTIYYSGYNNNISLLDINQKDNYKWVNSYVIPNNTQAQTPTSNLTRFDQSNNITPSEIFGIVGGVIDVQNNKSNSILKKNFQKNKKGKESVGGSFCIDLRSYKFDDVIDSK</sequence>
<dbReference type="OrthoDB" id="2437086at2759"/>